<evidence type="ECO:0000256" key="1">
    <source>
        <dbReference type="ARBA" id="ARBA00022741"/>
    </source>
</evidence>
<evidence type="ECO:0000313" key="9">
    <source>
        <dbReference type="Proteomes" id="UP000006882"/>
    </source>
</evidence>
<dbReference type="SMR" id="A0A251R0N6"/>
<dbReference type="InterPro" id="IPR041679">
    <property type="entry name" value="DNA2/NAM7-like_C"/>
</dbReference>
<keyword evidence="9" id="KW-1185">Reference proteome</keyword>
<keyword evidence="2" id="KW-0378">Hydrolase</keyword>
<gene>
    <name evidence="8" type="ORF">PRUPE_1G202100</name>
</gene>
<dbReference type="InterPro" id="IPR027417">
    <property type="entry name" value="P-loop_NTPase"/>
</dbReference>
<dbReference type="CDD" id="cd18808">
    <property type="entry name" value="SF1_C_Upf1"/>
    <property type="match status" value="1"/>
</dbReference>
<proteinExistence type="predicted"/>
<evidence type="ECO:0000313" key="8">
    <source>
        <dbReference type="EMBL" id="ONI29566.1"/>
    </source>
</evidence>
<dbReference type="GO" id="GO:0004386">
    <property type="term" value="F:helicase activity"/>
    <property type="evidence" value="ECO:0007669"/>
    <property type="project" value="UniProtKB-KW"/>
</dbReference>
<sequence>MDHQESNVKKLGVAGRSLIDSVFSWSMKDVLKKNLYKKQVMKIPETFSTVTSYMKSFIPSLVEETHADLLSSMMTLSQAPTCEILAVKTSKGHKPPKDLFYDIIMKGRGEAAGSYEPQAGDLVALTDIRPKCTDDLNKPRDSYLIAYVLRGRDNNLSILSSKPINKEGGKKLLAVYLINMMTNVRLWRALNSEGANTNLTKNVLQVQPNSSHVGNSCSICLLKENFSAALSNRWPSMGSDLNDSQEAAVLNCISLSKCTHQNTIKLIWGPPGTGKTKTVAMSLFSLLKLKCRTLTCAPTNIAVLEVAARLLGLVNQSLGCGKYGLGDIILFGNGERMKIDNYDDLVEVFLDYRIEILAECFNPWTGWKHWLESMIDLLEDPQEKYLLYLKEIRERRCDEDGKDSNNLLTTMKREVMTAIINDKNSTKDDEDDFLTLEEFVKEKLSSIGKGLKICMVNLYTHLPTSCISLEVVKAMISASDLLSSLKALLQDVGFANERSQLVLKDCVHTLMSLREFSVPALNDLKKIRTLCLANACLIFCTASSSAKLNRERMRPLELLVIDEAAQLKECESAIPLQLPGLRHAILVGDEKQLPAMVKSKISEKAGFGRSLFGRLVQLGHKKHLLNVQYRMHPSISLFPKGEFYKNRISDGPNVKQRSYERSFLSGKMYGSYSFIDIVNGKEEFDRWHSPKNMAEVAVVCEIVSSLYREFTRTKKKVSIGVISPYKAQVNAIQERVGEYSEVSGTDFSVSVRTVDGFQGGEDDVIIISTVRCNEKGYVGFVSNVQRANVMLTRARYCLWILGNEATLISSNSIWKKLILDAKKRKCFYNAHEDKDLAQAIAAALMELCQLHILLNADSLLFKNAKWKVYFTKKFQNSMEKIKDTDICREVVSLLTKLSDGWRQSCKDKGVIVHGGACGQLLEKYKVKGQLNLIWSVDVLEENSDYVQVMKIWDVLPVSDTPEFEERLQIIFRSYTADKMNLCLLRCVEGDKVVPMRSPVDSSSSSREADPVEILSKPLSSLSLTDEPQTSSSGKSNMSTRWRKKDTGLRSIAAAATTTEELEGVVHP</sequence>
<dbReference type="Pfam" id="PF13086">
    <property type="entry name" value="AAA_11"/>
    <property type="match status" value="1"/>
</dbReference>
<dbReference type="InterPro" id="IPR045055">
    <property type="entry name" value="DNA2/NAM7-like"/>
</dbReference>
<dbReference type="Pfam" id="PF13087">
    <property type="entry name" value="AAA_12"/>
    <property type="match status" value="1"/>
</dbReference>
<dbReference type="InterPro" id="IPR047187">
    <property type="entry name" value="SF1_C_Upf1"/>
</dbReference>
<dbReference type="Proteomes" id="UP000006882">
    <property type="component" value="Chromosome G1"/>
</dbReference>
<feature type="domain" description="DNA2/NAM7 helicase-like C-terminal" evidence="7">
    <location>
        <begin position="608"/>
        <end position="804"/>
    </location>
</feature>
<evidence type="ECO:0000256" key="5">
    <source>
        <dbReference type="SAM" id="MobiDB-lite"/>
    </source>
</evidence>
<keyword evidence="4" id="KW-0067">ATP-binding</keyword>
<evidence type="ECO:0000259" key="6">
    <source>
        <dbReference type="Pfam" id="PF13086"/>
    </source>
</evidence>
<dbReference type="GO" id="GO:0003723">
    <property type="term" value="F:RNA binding"/>
    <property type="evidence" value="ECO:0000318"/>
    <property type="project" value="GO_Central"/>
</dbReference>
<dbReference type="SUPFAM" id="SSF52540">
    <property type="entry name" value="P-loop containing nucleoside triphosphate hydrolases"/>
    <property type="match status" value="1"/>
</dbReference>
<dbReference type="OrthoDB" id="1155472at2759"/>
<feature type="compositionally biased region" description="Polar residues" evidence="5">
    <location>
        <begin position="1017"/>
        <end position="1039"/>
    </location>
</feature>
<reference evidence="8 9" key="1">
    <citation type="journal article" date="2013" name="Nat. Genet.">
        <title>The high-quality draft genome of peach (Prunus persica) identifies unique patterns of genetic diversity, domestication and genome evolution.</title>
        <authorList>
            <consortium name="International Peach Genome Initiative"/>
            <person name="Verde I."/>
            <person name="Abbott A.G."/>
            <person name="Scalabrin S."/>
            <person name="Jung S."/>
            <person name="Shu S."/>
            <person name="Marroni F."/>
            <person name="Zhebentyayeva T."/>
            <person name="Dettori M.T."/>
            <person name="Grimwood J."/>
            <person name="Cattonaro F."/>
            <person name="Zuccolo A."/>
            <person name="Rossini L."/>
            <person name="Jenkins J."/>
            <person name="Vendramin E."/>
            <person name="Meisel L.A."/>
            <person name="Decroocq V."/>
            <person name="Sosinski B."/>
            <person name="Prochnik S."/>
            <person name="Mitros T."/>
            <person name="Policriti A."/>
            <person name="Cipriani G."/>
            <person name="Dondini L."/>
            <person name="Ficklin S."/>
            <person name="Goodstein D.M."/>
            <person name="Xuan P."/>
            <person name="Del Fabbro C."/>
            <person name="Aramini V."/>
            <person name="Copetti D."/>
            <person name="Gonzalez S."/>
            <person name="Horner D.S."/>
            <person name="Falchi R."/>
            <person name="Lucas S."/>
            <person name="Mica E."/>
            <person name="Maldonado J."/>
            <person name="Lazzari B."/>
            <person name="Bielenberg D."/>
            <person name="Pirona R."/>
            <person name="Miculan M."/>
            <person name="Barakat A."/>
            <person name="Testolin R."/>
            <person name="Stella A."/>
            <person name="Tartarini S."/>
            <person name="Tonutti P."/>
            <person name="Arus P."/>
            <person name="Orellana A."/>
            <person name="Wells C."/>
            <person name="Main D."/>
            <person name="Vizzotto G."/>
            <person name="Silva H."/>
            <person name="Salamini F."/>
            <person name="Schmutz J."/>
            <person name="Morgante M."/>
            <person name="Rokhsar D.S."/>
        </authorList>
    </citation>
    <scope>NUCLEOTIDE SEQUENCE [LARGE SCALE GENOMIC DNA]</scope>
    <source>
        <strain evidence="9">cv. Nemared</strain>
    </source>
</reference>
<dbReference type="EMBL" id="CM007651">
    <property type="protein sequence ID" value="ONI29566.1"/>
    <property type="molecule type" value="Genomic_DNA"/>
</dbReference>
<keyword evidence="3" id="KW-0347">Helicase</keyword>
<evidence type="ECO:0000256" key="2">
    <source>
        <dbReference type="ARBA" id="ARBA00022801"/>
    </source>
</evidence>
<name>A0A251R0N6_PRUPE</name>
<evidence type="ECO:0008006" key="10">
    <source>
        <dbReference type="Google" id="ProtNLM"/>
    </source>
</evidence>
<protein>
    <recommendedName>
        <fullName evidence="10">Helicase ATP-binding domain-containing protein</fullName>
    </recommendedName>
</protein>
<dbReference type="InterPro" id="IPR041677">
    <property type="entry name" value="DNA2/NAM7_AAA_11"/>
</dbReference>
<dbReference type="PANTHER" id="PTHR10887:SF522">
    <property type="entry name" value="P-LOOP CONTAINING NUCLEOSIDE TRIPHOSPHATE HYDROLASES SUPERFAMILY PROTEIN"/>
    <property type="match status" value="1"/>
</dbReference>
<dbReference type="GO" id="GO:0016787">
    <property type="term" value="F:hydrolase activity"/>
    <property type="evidence" value="ECO:0007669"/>
    <property type="project" value="UniProtKB-KW"/>
</dbReference>
<accession>A0A251R0N6</accession>
<dbReference type="FunFam" id="3.40.50.300:FF:000326">
    <property type="entry name" value="P-loop containing nucleoside triphosphate hydrolase"/>
    <property type="match status" value="1"/>
</dbReference>
<evidence type="ECO:0000259" key="7">
    <source>
        <dbReference type="Pfam" id="PF13087"/>
    </source>
</evidence>
<dbReference type="AlphaFoldDB" id="A0A251R0N6"/>
<dbReference type="eggNOG" id="KOG1801">
    <property type="taxonomic scope" value="Eukaryota"/>
</dbReference>
<dbReference type="Gene3D" id="3.40.50.300">
    <property type="entry name" value="P-loop containing nucleotide triphosphate hydrolases"/>
    <property type="match status" value="2"/>
</dbReference>
<evidence type="ECO:0000256" key="4">
    <source>
        <dbReference type="ARBA" id="ARBA00022840"/>
    </source>
</evidence>
<feature type="region of interest" description="Disordered" evidence="5">
    <location>
        <begin position="1016"/>
        <end position="1067"/>
    </location>
</feature>
<evidence type="ECO:0000256" key="3">
    <source>
        <dbReference type="ARBA" id="ARBA00022806"/>
    </source>
</evidence>
<dbReference type="GO" id="GO:0005694">
    <property type="term" value="C:chromosome"/>
    <property type="evidence" value="ECO:0007669"/>
    <property type="project" value="UniProtKB-ARBA"/>
</dbReference>
<keyword evidence="1" id="KW-0547">Nucleotide-binding</keyword>
<feature type="domain" description="DNA2/NAM7 helicase helicase" evidence="6">
    <location>
        <begin position="241"/>
        <end position="600"/>
    </location>
</feature>
<dbReference type="GO" id="GO:0005524">
    <property type="term" value="F:ATP binding"/>
    <property type="evidence" value="ECO:0007669"/>
    <property type="project" value="UniProtKB-KW"/>
</dbReference>
<dbReference type="Gramene" id="ONI29566">
    <property type="protein sequence ID" value="ONI29566"/>
    <property type="gene ID" value="PRUPE_1G202100"/>
</dbReference>
<organism evidence="8 9">
    <name type="scientific">Prunus persica</name>
    <name type="common">Peach</name>
    <name type="synonym">Amygdalus persica</name>
    <dbReference type="NCBI Taxonomy" id="3760"/>
    <lineage>
        <taxon>Eukaryota</taxon>
        <taxon>Viridiplantae</taxon>
        <taxon>Streptophyta</taxon>
        <taxon>Embryophyta</taxon>
        <taxon>Tracheophyta</taxon>
        <taxon>Spermatophyta</taxon>
        <taxon>Magnoliopsida</taxon>
        <taxon>eudicotyledons</taxon>
        <taxon>Gunneridae</taxon>
        <taxon>Pentapetalae</taxon>
        <taxon>rosids</taxon>
        <taxon>fabids</taxon>
        <taxon>Rosales</taxon>
        <taxon>Rosaceae</taxon>
        <taxon>Amygdaloideae</taxon>
        <taxon>Amygdaleae</taxon>
        <taxon>Prunus</taxon>
    </lineage>
</organism>
<dbReference type="PANTHER" id="PTHR10887">
    <property type="entry name" value="DNA2/NAM7 HELICASE FAMILY"/>
    <property type="match status" value="1"/>
</dbReference>